<dbReference type="AlphaFoldDB" id="A0A1S7QVR6"/>
<dbReference type="InterPro" id="IPR036148">
    <property type="entry name" value="MmgE/PrpD_sf"/>
</dbReference>
<organism evidence="4 5">
    <name type="scientific">Agrobacterium tomkonis CFBP 6623</name>
    <dbReference type="NCBI Taxonomy" id="1183432"/>
    <lineage>
        <taxon>Bacteria</taxon>
        <taxon>Pseudomonadati</taxon>
        <taxon>Pseudomonadota</taxon>
        <taxon>Alphaproteobacteria</taxon>
        <taxon>Hyphomicrobiales</taxon>
        <taxon>Rhizobiaceae</taxon>
        <taxon>Rhizobium/Agrobacterium group</taxon>
        <taxon>Agrobacterium</taxon>
        <taxon>Agrobacterium tumefaciens complex</taxon>
    </lineage>
</organism>
<reference evidence="5" key="1">
    <citation type="submission" date="2016-01" db="EMBL/GenBank/DDBJ databases">
        <authorList>
            <person name="Regsiter A."/>
            <person name="william w."/>
        </authorList>
    </citation>
    <scope>NUCLEOTIDE SEQUENCE [LARGE SCALE GENOMIC DNA]</scope>
    <source>
        <strain evidence="5">CFBP 6623</strain>
    </source>
</reference>
<evidence type="ECO:0000256" key="1">
    <source>
        <dbReference type="ARBA" id="ARBA00006174"/>
    </source>
</evidence>
<proteinExistence type="inferred from homology"/>
<protein>
    <recommendedName>
        <fullName evidence="6">MmgE/PrpD family protein</fullName>
    </recommendedName>
</protein>
<dbReference type="InterPro" id="IPR005656">
    <property type="entry name" value="MmgE_PrpD"/>
</dbReference>
<gene>
    <name evidence="4" type="ORF">AGR3A_Lc110005</name>
</gene>
<dbReference type="InterPro" id="IPR042188">
    <property type="entry name" value="MmgE/PrpD_sf_2"/>
</dbReference>
<dbReference type="Pfam" id="PF03972">
    <property type="entry name" value="MmgE_PrpD_N"/>
    <property type="match status" value="1"/>
</dbReference>
<dbReference type="Pfam" id="PF19305">
    <property type="entry name" value="MmgE_PrpD_C"/>
    <property type="match status" value="1"/>
</dbReference>
<accession>A0A1S7QVR6</accession>
<dbReference type="GO" id="GO:0016829">
    <property type="term" value="F:lyase activity"/>
    <property type="evidence" value="ECO:0007669"/>
    <property type="project" value="InterPro"/>
</dbReference>
<evidence type="ECO:0008006" key="6">
    <source>
        <dbReference type="Google" id="ProtNLM"/>
    </source>
</evidence>
<dbReference type="PANTHER" id="PTHR16943">
    <property type="entry name" value="2-METHYLCITRATE DEHYDRATASE-RELATED"/>
    <property type="match status" value="1"/>
</dbReference>
<evidence type="ECO:0000313" key="4">
    <source>
        <dbReference type="EMBL" id="CUX43084.1"/>
    </source>
</evidence>
<dbReference type="Proteomes" id="UP000191988">
    <property type="component" value="Unassembled WGS sequence"/>
</dbReference>
<dbReference type="Gene3D" id="1.10.4100.10">
    <property type="entry name" value="2-methylcitrate dehydratase PrpD"/>
    <property type="match status" value="1"/>
</dbReference>
<feature type="domain" description="MmgE/PrpD C-terminal" evidence="3">
    <location>
        <begin position="278"/>
        <end position="411"/>
    </location>
</feature>
<sequence>MMAKGSDAMAAEEKLTLHLAEAIAASDPLRDDEAVTIARTALIDFFACVLGGAADRSTKILIDSFTSGTSGTAGIIGHDLRTDIFTAALINGHAGHVLDYDDVHGSVRGHPTVAIIPALLAAAVEENSTADAFIAAYIVGLETMARIGLSLGTKHYENGFHATATLGPIGAAAAIAHLLKFDPQTTAVALGLAATQSAGLRMQFGFDAKPLHAGLATRAGLTAARLARSGFQGAPDFLENPIGFYSAFAFGAEQPKRVLSGWGAPWQIVSPGLTLKAFPCCTAAHPVAVGALALRSAHDLTPDEIATVIITFPPGGDAALVGPATPTTGIDARFSAEYVFAAALADGALGIGHFDERPARADLLTLSAKVSRRHDETARRLSPDPTTRFVVIDVTKKDGTLLSRRIDGLPGIDDPTEKFADATGGNKKFAEIPALVRSMKTAADLRKLETLLATEI</sequence>
<evidence type="ECO:0000259" key="2">
    <source>
        <dbReference type="Pfam" id="PF03972"/>
    </source>
</evidence>
<dbReference type="EMBL" id="FBWK01000047">
    <property type="protein sequence ID" value="CUX43084.1"/>
    <property type="molecule type" value="Genomic_DNA"/>
</dbReference>
<dbReference type="STRING" id="1183432.AGR3A_Lc110005"/>
<dbReference type="PANTHER" id="PTHR16943:SF8">
    <property type="entry name" value="2-METHYLCITRATE DEHYDRATASE"/>
    <property type="match status" value="1"/>
</dbReference>
<evidence type="ECO:0000259" key="3">
    <source>
        <dbReference type="Pfam" id="PF19305"/>
    </source>
</evidence>
<dbReference type="InterPro" id="IPR045337">
    <property type="entry name" value="MmgE_PrpD_C"/>
</dbReference>
<name>A0A1S7QVR6_9HYPH</name>
<evidence type="ECO:0000313" key="5">
    <source>
        <dbReference type="Proteomes" id="UP000191988"/>
    </source>
</evidence>
<comment type="similarity">
    <text evidence="1">Belongs to the PrpD family.</text>
</comment>
<dbReference type="Gene3D" id="3.30.1330.120">
    <property type="entry name" value="2-methylcitrate dehydratase PrpD"/>
    <property type="match status" value="1"/>
</dbReference>
<dbReference type="SUPFAM" id="SSF103378">
    <property type="entry name" value="2-methylcitrate dehydratase PrpD"/>
    <property type="match status" value="1"/>
</dbReference>
<keyword evidence="5" id="KW-1185">Reference proteome</keyword>
<dbReference type="InterPro" id="IPR042183">
    <property type="entry name" value="MmgE/PrpD_sf_1"/>
</dbReference>
<dbReference type="InterPro" id="IPR045336">
    <property type="entry name" value="MmgE_PrpD_N"/>
</dbReference>
<feature type="domain" description="MmgE/PrpD N-terminal" evidence="2">
    <location>
        <begin position="31"/>
        <end position="251"/>
    </location>
</feature>